<dbReference type="OMA" id="EFRLVCH"/>
<dbReference type="InterPro" id="IPR021858">
    <property type="entry name" value="Fun_TF"/>
</dbReference>
<evidence type="ECO:0000256" key="1">
    <source>
        <dbReference type="ARBA" id="ARBA00004123"/>
    </source>
</evidence>
<dbReference type="EMBL" id="KV453927">
    <property type="protein sequence ID" value="ODV74776.1"/>
    <property type="molecule type" value="Genomic_DNA"/>
</dbReference>
<dbReference type="RefSeq" id="XP_020071815.1">
    <property type="nucleotide sequence ID" value="XM_020214535.1"/>
</dbReference>
<dbReference type="GO" id="GO:0003700">
    <property type="term" value="F:DNA-binding transcription factor activity"/>
    <property type="evidence" value="ECO:0007669"/>
    <property type="project" value="TreeGrafter"/>
</dbReference>
<organism evidence="4 5">
    <name type="scientific">Cyberlindnera jadinii (strain ATCC 18201 / CBS 1600 / BCRC 20928 / JCM 3617 / NBRC 0987 / NRRL Y-1542)</name>
    <name type="common">Torula yeast</name>
    <name type="synonym">Candida utilis</name>
    <dbReference type="NCBI Taxonomy" id="983966"/>
    <lineage>
        <taxon>Eukaryota</taxon>
        <taxon>Fungi</taxon>
        <taxon>Dikarya</taxon>
        <taxon>Ascomycota</taxon>
        <taxon>Saccharomycotina</taxon>
        <taxon>Saccharomycetes</taxon>
        <taxon>Phaffomycetales</taxon>
        <taxon>Phaffomycetaceae</taxon>
        <taxon>Cyberlindnera</taxon>
    </lineage>
</organism>
<evidence type="ECO:0000313" key="4">
    <source>
        <dbReference type="EMBL" id="ODV74776.1"/>
    </source>
</evidence>
<protein>
    <recommendedName>
        <fullName evidence="6">Transcription factor domain-containing protein</fullName>
    </recommendedName>
</protein>
<dbReference type="GeneID" id="30988931"/>
<reference evidence="4 5" key="1">
    <citation type="journal article" date="2016" name="Proc. Natl. Acad. Sci. U.S.A.">
        <title>Comparative genomics of biotechnologically important yeasts.</title>
        <authorList>
            <person name="Riley R."/>
            <person name="Haridas S."/>
            <person name="Wolfe K.H."/>
            <person name="Lopes M.R."/>
            <person name="Hittinger C.T."/>
            <person name="Goeker M."/>
            <person name="Salamov A.A."/>
            <person name="Wisecaver J.H."/>
            <person name="Long T.M."/>
            <person name="Calvey C.H."/>
            <person name="Aerts A.L."/>
            <person name="Barry K.W."/>
            <person name="Choi C."/>
            <person name="Clum A."/>
            <person name="Coughlan A.Y."/>
            <person name="Deshpande S."/>
            <person name="Douglass A.P."/>
            <person name="Hanson S.J."/>
            <person name="Klenk H.-P."/>
            <person name="LaButti K.M."/>
            <person name="Lapidus A."/>
            <person name="Lindquist E.A."/>
            <person name="Lipzen A.M."/>
            <person name="Meier-Kolthoff J.P."/>
            <person name="Ohm R.A."/>
            <person name="Otillar R.P."/>
            <person name="Pangilinan J.L."/>
            <person name="Peng Y."/>
            <person name="Rokas A."/>
            <person name="Rosa C.A."/>
            <person name="Scheuner C."/>
            <person name="Sibirny A.A."/>
            <person name="Slot J.C."/>
            <person name="Stielow J.B."/>
            <person name="Sun H."/>
            <person name="Kurtzman C.P."/>
            <person name="Blackwell M."/>
            <person name="Grigoriev I.V."/>
            <person name="Jeffries T.W."/>
        </authorList>
    </citation>
    <scope>NUCLEOTIDE SEQUENCE [LARGE SCALE GENOMIC DNA]</scope>
    <source>
        <strain evidence="5">ATCC 18201 / CBS 1600 / BCRC 20928 / JCM 3617 / NBRC 0987 / NRRL Y-1542</strain>
    </source>
</reference>
<dbReference type="Proteomes" id="UP000094389">
    <property type="component" value="Unassembled WGS sequence"/>
</dbReference>
<dbReference type="Pfam" id="PF11951">
    <property type="entry name" value="Fungal_trans_2"/>
    <property type="match status" value="1"/>
</dbReference>
<evidence type="ECO:0000313" key="5">
    <source>
        <dbReference type="Proteomes" id="UP000094389"/>
    </source>
</evidence>
<dbReference type="OrthoDB" id="648861at2759"/>
<evidence type="ECO:0008006" key="6">
    <source>
        <dbReference type="Google" id="ProtNLM"/>
    </source>
</evidence>
<comment type="subcellular location">
    <subcellularLocation>
        <location evidence="1">Nucleus</location>
    </subcellularLocation>
</comment>
<dbReference type="GO" id="GO:0005634">
    <property type="term" value="C:nucleus"/>
    <property type="evidence" value="ECO:0007669"/>
    <property type="project" value="UniProtKB-SubCell"/>
</dbReference>
<accession>A0A1E4S5H4</accession>
<feature type="region of interest" description="Disordered" evidence="3">
    <location>
        <begin position="109"/>
        <end position="139"/>
    </location>
</feature>
<dbReference type="GO" id="GO:0045944">
    <property type="term" value="P:positive regulation of transcription by RNA polymerase II"/>
    <property type="evidence" value="ECO:0007669"/>
    <property type="project" value="TreeGrafter"/>
</dbReference>
<feature type="region of interest" description="Disordered" evidence="3">
    <location>
        <begin position="30"/>
        <end position="56"/>
    </location>
</feature>
<dbReference type="PANTHER" id="PTHR37534">
    <property type="entry name" value="TRANSCRIPTIONAL ACTIVATOR PROTEIN UGA3"/>
    <property type="match status" value="1"/>
</dbReference>
<dbReference type="PANTHER" id="PTHR37534:SF10">
    <property type="entry name" value="ZN(II)2CYS6 TRANSCRIPTION FACTOR (EUROFUNG)"/>
    <property type="match status" value="1"/>
</dbReference>
<sequence>MLKDKTGKAPANKDIKFVDQTSETIDLLQNGRPAIPGTSVFSSKPKRRKTEQTVSPSDNYEQMLNMPLIFTQEMCSLIRSPGAYGLPGLEEPSVDKNFDFYDEEFDKQNTEGAGSGAGSSDGTKGDQVPRITGEGNNVTSPYNDQNEFWLIMYFTRTMCQFYSLKSPDWTIYAYMGGRLASQYLPLKYAILSWTALHYATVNGSSKDVAQQYYNEALNVVMREEFIGGKVHVELLLTTCFFLLQFDIAMGTRQAKRILRHVWSKLQIGRFFGDIDQSSRPQLSPYGYQILYFLLHIDIRSSLFTGNISFPDYVIIPKNQRNVNIVYLTTSKLYDDKASDIAWQTRGVSSDIFGKDYPKSFTDDDTLLDHILVTTMRNIMTLGRVIRLRNWLDQCGNSTEFDPESFQQEVDELVSENEQLYETFKSTKMSGRNVQSSMLICNALVYCAVILLDRQIHPNIKSNERCQDAAKEIIKIAVKLNTIRDSQYPRSQLWPFPLLIAGIETTDPIYQAWVLDAFKEYSTKGWGIHITKAVRLLEECLRKQGEEDVRVDVGEVMMNVTGVFII</sequence>
<proteinExistence type="predicted"/>
<name>A0A1E4S5H4_CYBJN</name>
<dbReference type="GO" id="GO:0000976">
    <property type="term" value="F:transcription cis-regulatory region binding"/>
    <property type="evidence" value="ECO:0007669"/>
    <property type="project" value="TreeGrafter"/>
</dbReference>
<dbReference type="AlphaFoldDB" id="A0A1E4S5H4"/>
<dbReference type="STRING" id="983966.A0A1E4S5H4"/>
<evidence type="ECO:0000256" key="2">
    <source>
        <dbReference type="ARBA" id="ARBA00023242"/>
    </source>
</evidence>
<keyword evidence="2" id="KW-0539">Nucleus</keyword>
<evidence type="ECO:0000256" key="3">
    <source>
        <dbReference type="SAM" id="MobiDB-lite"/>
    </source>
</evidence>
<gene>
    <name evidence="4" type="ORF">CYBJADRAFT_166555</name>
</gene>
<keyword evidence="5" id="KW-1185">Reference proteome</keyword>